<dbReference type="PROSITE" id="PS00615">
    <property type="entry name" value="C_TYPE_LECTIN_1"/>
    <property type="match status" value="1"/>
</dbReference>
<comment type="caution">
    <text evidence="4">The sequence shown here is derived from an EMBL/GenBank/DDBJ whole genome shotgun (WGS) entry which is preliminary data.</text>
</comment>
<evidence type="ECO:0000256" key="2">
    <source>
        <dbReference type="SAM" id="SignalP"/>
    </source>
</evidence>
<feature type="domain" description="C-type lectin" evidence="3">
    <location>
        <begin position="34"/>
        <end position="148"/>
    </location>
</feature>
<dbReference type="InterPro" id="IPR018378">
    <property type="entry name" value="C-type_lectin_CS"/>
</dbReference>
<dbReference type="Pfam" id="PF00059">
    <property type="entry name" value="Lectin_C"/>
    <property type="match status" value="1"/>
</dbReference>
<accession>A0AAW2ASE7</accession>
<gene>
    <name evidence="4" type="ORF">ABG768_021890</name>
</gene>
<proteinExistence type="predicted"/>
<dbReference type="EMBL" id="JAWDJR010000004">
    <property type="protein sequence ID" value="KAK9976685.1"/>
    <property type="molecule type" value="Genomic_DNA"/>
</dbReference>
<dbReference type="InterPro" id="IPR001304">
    <property type="entry name" value="C-type_lectin-like"/>
</dbReference>
<organism evidence="4 5">
    <name type="scientific">Culter alburnus</name>
    <name type="common">Topmouth culter</name>
    <dbReference type="NCBI Taxonomy" id="194366"/>
    <lineage>
        <taxon>Eukaryota</taxon>
        <taxon>Metazoa</taxon>
        <taxon>Chordata</taxon>
        <taxon>Craniata</taxon>
        <taxon>Vertebrata</taxon>
        <taxon>Euteleostomi</taxon>
        <taxon>Actinopterygii</taxon>
        <taxon>Neopterygii</taxon>
        <taxon>Teleostei</taxon>
        <taxon>Ostariophysi</taxon>
        <taxon>Cypriniformes</taxon>
        <taxon>Xenocyprididae</taxon>
        <taxon>Xenocypridinae</taxon>
        <taxon>Culter</taxon>
    </lineage>
</organism>
<dbReference type="PRINTS" id="PR00356">
    <property type="entry name" value="ANTIFREEZEII"/>
</dbReference>
<dbReference type="InterPro" id="IPR016187">
    <property type="entry name" value="CTDL_fold"/>
</dbReference>
<dbReference type="InterPro" id="IPR016186">
    <property type="entry name" value="C-type_lectin-like/link_sf"/>
</dbReference>
<protein>
    <recommendedName>
        <fullName evidence="3">C-type lectin domain-containing protein</fullName>
    </recommendedName>
</protein>
<feature type="signal peptide" evidence="2">
    <location>
        <begin position="1"/>
        <end position="19"/>
    </location>
</feature>
<dbReference type="AlphaFoldDB" id="A0AAW2ASE7"/>
<evidence type="ECO:0000313" key="4">
    <source>
        <dbReference type="EMBL" id="KAK9976685.1"/>
    </source>
</evidence>
<dbReference type="PROSITE" id="PS50041">
    <property type="entry name" value="C_TYPE_LECTIN_2"/>
    <property type="match status" value="1"/>
</dbReference>
<keyword evidence="1" id="KW-1015">Disulfide bond</keyword>
<dbReference type="SUPFAM" id="SSF56436">
    <property type="entry name" value="C-type lectin-like"/>
    <property type="match status" value="1"/>
</dbReference>
<dbReference type="SMART" id="SM00034">
    <property type="entry name" value="CLECT"/>
    <property type="match status" value="1"/>
</dbReference>
<dbReference type="CDD" id="cd00037">
    <property type="entry name" value="CLECT"/>
    <property type="match status" value="1"/>
</dbReference>
<dbReference type="Gene3D" id="3.10.100.10">
    <property type="entry name" value="Mannose-Binding Protein A, subunit A"/>
    <property type="match status" value="1"/>
</dbReference>
<dbReference type="Proteomes" id="UP001479290">
    <property type="component" value="Unassembled WGS sequence"/>
</dbReference>
<sequence length="151" mass="16723">MAMLRSLMLLFIIFSMGNAKVDLVIKCPAGWSSFGLRCFKYFPQTVNWITAERNCQSLGANLASVHNKLENEFLLGLLPSSTRAWIGAHDGEQEGQWLWTDGSVYDFTNWCPGEPNGQNGENCVDISWSSNRCWNDGTCAGQIGYICVTGA</sequence>
<feature type="chain" id="PRO_5043531104" description="C-type lectin domain-containing protein" evidence="2">
    <location>
        <begin position="20"/>
        <end position="151"/>
    </location>
</feature>
<evidence type="ECO:0000256" key="1">
    <source>
        <dbReference type="ARBA" id="ARBA00023157"/>
    </source>
</evidence>
<dbReference type="PANTHER" id="PTHR22803">
    <property type="entry name" value="MANNOSE, PHOSPHOLIPASE, LECTIN RECEPTOR RELATED"/>
    <property type="match status" value="1"/>
</dbReference>
<keyword evidence="5" id="KW-1185">Reference proteome</keyword>
<keyword evidence="2" id="KW-0732">Signal</keyword>
<evidence type="ECO:0000259" key="3">
    <source>
        <dbReference type="PROSITE" id="PS50041"/>
    </source>
</evidence>
<reference evidence="4 5" key="1">
    <citation type="submission" date="2024-05" db="EMBL/GenBank/DDBJ databases">
        <title>A high-quality chromosomal-level genome assembly of Topmouth culter (Culter alburnus).</title>
        <authorList>
            <person name="Zhao H."/>
        </authorList>
    </citation>
    <scope>NUCLEOTIDE SEQUENCE [LARGE SCALE GENOMIC DNA]</scope>
    <source>
        <strain evidence="4">CATC2023</strain>
        <tissue evidence="4">Muscle</tissue>
    </source>
</reference>
<evidence type="ECO:0000313" key="5">
    <source>
        <dbReference type="Proteomes" id="UP001479290"/>
    </source>
</evidence>
<dbReference type="InterPro" id="IPR050111">
    <property type="entry name" value="C-type_lectin/snaclec_domain"/>
</dbReference>
<name>A0AAW2ASE7_CULAL</name>
<dbReference type="InterPro" id="IPR002353">
    <property type="entry name" value="AntifreezeII"/>
</dbReference>